<dbReference type="AlphaFoldDB" id="A0A818UBE2"/>
<protein>
    <submittedName>
        <fullName evidence="1">Uncharacterized protein</fullName>
    </submittedName>
</protein>
<evidence type="ECO:0000313" key="1">
    <source>
        <dbReference type="EMBL" id="CAF3689243.1"/>
    </source>
</evidence>
<reference evidence="1" key="1">
    <citation type="submission" date="2021-02" db="EMBL/GenBank/DDBJ databases">
        <authorList>
            <person name="Nowell W R."/>
        </authorList>
    </citation>
    <scope>NUCLEOTIDE SEQUENCE</scope>
</reference>
<evidence type="ECO:0000313" key="2">
    <source>
        <dbReference type="Proteomes" id="UP000663823"/>
    </source>
</evidence>
<name>A0A818UBE2_9BILA</name>
<gene>
    <name evidence="1" type="ORF">OTI717_LOCUS11765</name>
</gene>
<comment type="caution">
    <text evidence="1">The sequence shown here is derived from an EMBL/GenBank/DDBJ whole genome shotgun (WGS) entry which is preliminary data.</text>
</comment>
<dbReference type="Proteomes" id="UP000663823">
    <property type="component" value="Unassembled WGS sequence"/>
</dbReference>
<sequence>MSEAAEAAVSSVEVTRPKSPTISFINSNKGKSLLVANNYVFKLNKTTTTTNDGAISAMEYLDGLSFTVAKQKK</sequence>
<accession>A0A818UBE2</accession>
<proteinExistence type="predicted"/>
<dbReference type="EMBL" id="CAJOAX010001138">
    <property type="protein sequence ID" value="CAF3689243.1"/>
    <property type="molecule type" value="Genomic_DNA"/>
</dbReference>
<organism evidence="1 2">
    <name type="scientific">Rotaria sordida</name>
    <dbReference type="NCBI Taxonomy" id="392033"/>
    <lineage>
        <taxon>Eukaryota</taxon>
        <taxon>Metazoa</taxon>
        <taxon>Spiralia</taxon>
        <taxon>Gnathifera</taxon>
        <taxon>Rotifera</taxon>
        <taxon>Eurotatoria</taxon>
        <taxon>Bdelloidea</taxon>
        <taxon>Philodinida</taxon>
        <taxon>Philodinidae</taxon>
        <taxon>Rotaria</taxon>
    </lineage>
</organism>